<evidence type="ECO:0000313" key="2">
    <source>
        <dbReference type="Proteomes" id="UP000322000"/>
    </source>
</evidence>
<evidence type="ECO:0000313" key="3">
    <source>
        <dbReference type="RefSeq" id="XP_026743369.1"/>
    </source>
</evidence>
<keyword evidence="1" id="KW-0732">Signal</keyword>
<proteinExistence type="predicted"/>
<dbReference type="Proteomes" id="UP000322000">
    <property type="component" value="Chromosome 2"/>
</dbReference>
<evidence type="ECO:0000256" key="1">
    <source>
        <dbReference type="SAM" id="SignalP"/>
    </source>
</evidence>
<reference evidence="3" key="1">
    <citation type="submission" date="2025-08" db="UniProtKB">
        <authorList>
            <consortium name="RefSeq"/>
        </authorList>
    </citation>
    <scope>IDENTIFICATION</scope>
</reference>
<accession>A0A7E5WRW9</accession>
<dbReference type="KEGG" id="tnl:113505059"/>
<gene>
    <name evidence="3" type="primary">LOC113505059</name>
</gene>
<keyword evidence="2" id="KW-1185">Reference proteome</keyword>
<dbReference type="InParanoid" id="A0A7E5WRW9"/>
<sequence length="186" mass="18598">MKFLVAIALIATVASATPVRPIGQLLEAISAMRPPTVAAGPAILEPNPIAVGPAIVDFPLPEGALVGAPIAPSPVSIIDGPAPVSDSSSAPLVQIILNINQASAGSVPVDAVIGHEPVQVVETAPIPVEPVQVVETAPIPVAPVQVVEVAPEPVQVVEVAPAPAEPVIIGVPVIPSPAITLPEELN</sequence>
<feature type="signal peptide" evidence="1">
    <location>
        <begin position="1"/>
        <end position="16"/>
    </location>
</feature>
<protein>
    <submittedName>
        <fullName evidence="3">Calphotin-like</fullName>
    </submittedName>
</protein>
<dbReference type="OrthoDB" id="7488868at2759"/>
<organism evidence="2 3">
    <name type="scientific">Trichoplusia ni</name>
    <name type="common">Cabbage looper</name>
    <dbReference type="NCBI Taxonomy" id="7111"/>
    <lineage>
        <taxon>Eukaryota</taxon>
        <taxon>Metazoa</taxon>
        <taxon>Ecdysozoa</taxon>
        <taxon>Arthropoda</taxon>
        <taxon>Hexapoda</taxon>
        <taxon>Insecta</taxon>
        <taxon>Pterygota</taxon>
        <taxon>Neoptera</taxon>
        <taxon>Endopterygota</taxon>
        <taxon>Lepidoptera</taxon>
        <taxon>Glossata</taxon>
        <taxon>Ditrysia</taxon>
        <taxon>Noctuoidea</taxon>
        <taxon>Noctuidae</taxon>
        <taxon>Plusiinae</taxon>
        <taxon>Trichoplusia</taxon>
    </lineage>
</organism>
<name>A0A7E5WRW9_TRINI</name>
<feature type="chain" id="PRO_5028934540" evidence="1">
    <location>
        <begin position="17"/>
        <end position="186"/>
    </location>
</feature>
<dbReference type="AlphaFoldDB" id="A0A7E5WRW9"/>
<dbReference type="GeneID" id="113505059"/>
<dbReference type="RefSeq" id="XP_026743369.1">
    <property type="nucleotide sequence ID" value="XM_026887568.1"/>
</dbReference>